<protein>
    <submittedName>
        <fullName evidence="8">3-isopropylmalate dehydratase large subunit</fullName>
    </submittedName>
</protein>
<comment type="caution">
    <text evidence="8">The sequence shown here is derived from an EMBL/GenBank/DDBJ whole genome shotgun (WGS) entry which is preliminary data.</text>
</comment>
<dbReference type="Proteomes" id="UP000599109">
    <property type="component" value="Unassembled WGS sequence"/>
</dbReference>
<evidence type="ECO:0000256" key="5">
    <source>
        <dbReference type="ARBA" id="ARBA00023014"/>
    </source>
</evidence>
<evidence type="ECO:0000313" key="8">
    <source>
        <dbReference type="EMBL" id="MBL0395287.1"/>
    </source>
</evidence>
<dbReference type="InterPro" id="IPR036008">
    <property type="entry name" value="Aconitase_4Fe-4S_dom"/>
</dbReference>
<evidence type="ECO:0000256" key="1">
    <source>
        <dbReference type="ARBA" id="ARBA00011271"/>
    </source>
</evidence>
<dbReference type="GO" id="GO:0008652">
    <property type="term" value="P:amino acid biosynthetic process"/>
    <property type="evidence" value="ECO:0007669"/>
    <property type="project" value="InterPro"/>
</dbReference>
<sequence>MNPPERPAQTLAQKLIARASGRAHVAPGEIVNCRVDLAMFHDSSGPRRLKPMLEELGARIWDKERVVLVMDHYVPERDEDSRRIVRIARDWAAEQQLPHVYDGIGICHVVLPQKGHIRPGMFCVGGDSHSPTGGAFGAYMFGIGSTEMLGVMVTGEIWVRVPLTLRMWWDGRLAAGVSAKDMMLHLTGRFGMNGGDYQAVEFCGPAVQALSMQERMTLSNMSAEMGAQAGLVAPDATTREWLRAAGVAEDAIALDPWFTDEAVDESVAKTWRFDAASLAPQVAAPHSPANTQGVDAFADVPVQVAYVGACTGAKLDDLRAAASVLRGRRIAAGTRLMVAPASLQDQEAAQAEGVLDALRDAGAELLPTACGACSGYGGSIPDGANVVATTARNFKGRMGSATAQVYLASPYTVAASALRGRIADPREVLA</sequence>
<dbReference type="InterPro" id="IPR050067">
    <property type="entry name" value="IPM_dehydratase_rel_enz"/>
</dbReference>
<name>A0A936ZAZ9_9BURK</name>
<evidence type="ECO:0000256" key="2">
    <source>
        <dbReference type="ARBA" id="ARBA00022485"/>
    </source>
</evidence>
<dbReference type="GO" id="GO:0046872">
    <property type="term" value="F:metal ion binding"/>
    <property type="evidence" value="ECO:0007669"/>
    <property type="project" value="UniProtKB-KW"/>
</dbReference>
<dbReference type="InterPro" id="IPR001030">
    <property type="entry name" value="Acoase/IPM_deHydtase_lsu_aba"/>
</dbReference>
<dbReference type="Gene3D" id="3.30.499.10">
    <property type="entry name" value="Aconitase, domain 3"/>
    <property type="match status" value="2"/>
</dbReference>
<evidence type="ECO:0000256" key="4">
    <source>
        <dbReference type="ARBA" id="ARBA00023004"/>
    </source>
</evidence>
<dbReference type="GO" id="GO:0043436">
    <property type="term" value="P:oxoacid metabolic process"/>
    <property type="evidence" value="ECO:0007669"/>
    <property type="project" value="UniProtKB-ARBA"/>
</dbReference>
<dbReference type="GO" id="GO:0016836">
    <property type="term" value="F:hydro-lyase activity"/>
    <property type="evidence" value="ECO:0007669"/>
    <property type="project" value="InterPro"/>
</dbReference>
<organism evidence="8 9">
    <name type="scientific">Ramlibacter monticola</name>
    <dbReference type="NCBI Taxonomy" id="1926872"/>
    <lineage>
        <taxon>Bacteria</taxon>
        <taxon>Pseudomonadati</taxon>
        <taxon>Pseudomonadota</taxon>
        <taxon>Betaproteobacteria</taxon>
        <taxon>Burkholderiales</taxon>
        <taxon>Comamonadaceae</taxon>
        <taxon>Ramlibacter</taxon>
    </lineage>
</organism>
<accession>A0A936ZAZ9</accession>
<dbReference type="PRINTS" id="PR00415">
    <property type="entry name" value="ACONITASE"/>
</dbReference>
<keyword evidence="5" id="KW-0411">Iron-sulfur</keyword>
<keyword evidence="9" id="KW-1185">Reference proteome</keyword>
<keyword evidence="6" id="KW-0456">Lyase</keyword>
<keyword evidence="3" id="KW-0479">Metal-binding</keyword>
<dbReference type="NCBIfam" id="NF001614">
    <property type="entry name" value="PRK00402.1"/>
    <property type="match status" value="1"/>
</dbReference>
<dbReference type="SUPFAM" id="SSF53732">
    <property type="entry name" value="Aconitase iron-sulfur domain"/>
    <property type="match status" value="1"/>
</dbReference>
<dbReference type="InterPro" id="IPR015931">
    <property type="entry name" value="Acnase/IPM_dHydase_lsu_aba_1/3"/>
</dbReference>
<comment type="subunit">
    <text evidence="1">Heterodimer of LeuC and LeuD.</text>
</comment>
<evidence type="ECO:0000259" key="7">
    <source>
        <dbReference type="Pfam" id="PF00330"/>
    </source>
</evidence>
<dbReference type="AlphaFoldDB" id="A0A936ZAZ9"/>
<dbReference type="PANTHER" id="PTHR43822:SF2">
    <property type="entry name" value="HOMOACONITASE, MITOCHONDRIAL"/>
    <property type="match status" value="1"/>
</dbReference>
<evidence type="ECO:0000256" key="6">
    <source>
        <dbReference type="ARBA" id="ARBA00023239"/>
    </source>
</evidence>
<dbReference type="GO" id="GO:0051539">
    <property type="term" value="F:4 iron, 4 sulfur cluster binding"/>
    <property type="evidence" value="ECO:0007669"/>
    <property type="project" value="UniProtKB-KW"/>
</dbReference>
<dbReference type="Pfam" id="PF00330">
    <property type="entry name" value="Aconitase"/>
    <property type="match status" value="1"/>
</dbReference>
<evidence type="ECO:0000256" key="3">
    <source>
        <dbReference type="ARBA" id="ARBA00022723"/>
    </source>
</evidence>
<dbReference type="PANTHER" id="PTHR43822">
    <property type="entry name" value="HOMOACONITASE, MITOCHONDRIAL-RELATED"/>
    <property type="match status" value="1"/>
</dbReference>
<dbReference type="EMBL" id="JAEQNE010000014">
    <property type="protein sequence ID" value="MBL0395287.1"/>
    <property type="molecule type" value="Genomic_DNA"/>
</dbReference>
<reference evidence="8 9" key="1">
    <citation type="journal article" date="2017" name="Int. J. Syst. Evol. Microbiol.">
        <title>Ramlibacter monticola sp. nov., isolated from forest soil.</title>
        <authorList>
            <person name="Chaudhary D.K."/>
            <person name="Kim J."/>
        </authorList>
    </citation>
    <scope>NUCLEOTIDE SEQUENCE [LARGE SCALE GENOMIC DNA]</scope>
    <source>
        <strain evidence="8 9">KACC 19175</strain>
    </source>
</reference>
<gene>
    <name evidence="8" type="ORF">JJ685_29415</name>
</gene>
<dbReference type="NCBIfam" id="TIGR01343">
    <property type="entry name" value="hacA_fam"/>
    <property type="match status" value="1"/>
</dbReference>
<feature type="domain" description="Aconitase/3-isopropylmalate dehydratase large subunit alpha/beta/alpha" evidence="7">
    <location>
        <begin position="33"/>
        <end position="420"/>
    </location>
</feature>
<evidence type="ECO:0000313" key="9">
    <source>
        <dbReference type="Proteomes" id="UP000599109"/>
    </source>
</evidence>
<keyword evidence="4" id="KW-0408">Iron</keyword>
<proteinExistence type="predicted"/>
<dbReference type="InterPro" id="IPR006251">
    <property type="entry name" value="Homoacnase/IPMdehydase_lsu"/>
</dbReference>
<dbReference type="RefSeq" id="WP_201677961.1">
    <property type="nucleotide sequence ID" value="NZ_JAEQNE010000014.1"/>
</dbReference>
<keyword evidence="2" id="KW-0004">4Fe-4S</keyword>